<proteinExistence type="predicted"/>
<evidence type="ECO:0000256" key="12">
    <source>
        <dbReference type="SAM" id="Phobius"/>
    </source>
</evidence>
<dbReference type="GO" id="GO:0009897">
    <property type="term" value="C:external side of plasma membrane"/>
    <property type="evidence" value="ECO:0007669"/>
    <property type="project" value="TreeGrafter"/>
</dbReference>
<dbReference type="InterPro" id="IPR013783">
    <property type="entry name" value="Ig-like_fold"/>
</dbReference>
<dbReference type="InterPro" id="IPR007110">
    <property type="entry name" value="Ig-like_dom"/>
</dbReference>
<comment type="subcellular location">
    <subcellularLocation>
        <location evidence="1">Cell membrane</location>
        <topology evidence="1">Single-pass type I membrane protein</topology>
    </subcellularLocation>
</comment>
<keyword evidence="6 12" id="KW-0472">Membrane</keyword>
<comment type="caution">
    <text evidence="14">The sequence shown here is derived from an EMBL/GenBank/DDBJ whole genome shotgun (WGS) entry which is preliminary data.</text>
</comment>
<keyword evidence="9" id="KW-0325">Glycoprotein</keyword>
<dbReference type="EMBL" id="VCAZ01000019">
    <property type="protein sequence ID" value="TSK72165.1"/>
    <property type="molecule type" value="Genomic_DNA"/>
</dbReference>
<feature type="region of interest" description="Disordered" evidence="11">
    <location>
        <begin position="315"/>
        <end position="339"/>
    </location>
</feature>
<dbReference type="PROSITE" id="PS50835">
    <property type="entry name" value="IG_LIKE"/>
    <property type="match status" value="2"/>
</dbReference>
<evidence type="ECO:0000256" key="9">
    <source>
        <dbReference type="ARBA" id="ARBA00023180"/>
    </source>
</evidence>
<feature type="compositionally biased region" description="Low complexity" evidence="11">
    <location>
        <begin position="476"/>
        <end position="493"/>
    </location>
</feature>
<dbReference type="SUPFAM" id="SSF48726">
    <property type="entry name" value="Immunoglobulin"/>
    <property type="match status" value="2"/>
</dbReference>
<evidence type="ECO:0000256" key="1">
    <source>
        <dbReference type="ARBA" id="ARBA00004251"/>
    </source>
</evidence>
<keyword evidence="10" id="KW-0393">Immunoglobulin domain</keyword>
<dbReference type="Pfam" id="PF07686">
    <property type="entry name" value="V-set"/>
    <property type="match status" value="1"/>
</dbReference>
<gene>
    <name evidence="14" type="ORF">Baya_3149</name>
</gene>
<keyword evidence="2" id="KW-1003">Cell membrane</keyword>
<evidence type="ECO:0000259" key="13">
    <source>
        <dbReference type="PROSITE" id="PS50835"/>
    </source>
</evidence>
<evidence type="ECO:0000256" key="5">
    <source>
        <dbReference type="ARBA" id="ARBA00022989"/>
    </source>
</evidence>
<feature type="transmembrane region" description="Helical" evidence="12">
    <location>
        <begin position="241"/>
        <end position="262"/>
    </location>
</feature>
<feature type="region of interest" description="Disordered" evidence="11">
    <location>
        <begin position="428"/>
        <end position="493"/>
    </location>
</feature>
<evidence type="ECO:0000313" key="14">
    <source>
        <dbReference type="EMBL" id="TSK72165.1"/>
    </source>
</evidence>
<evidence type="ECO:0000313" key="15">
    <source>
        <dbReference type="Proteomes" id="UP000319801"/>
    </source>
</evidence>
<dbReference type="PANTHER" id="PTHR25466:SF3">
    <property type="entry name" value="PROGRAMMED CELL DEATH 1 LIGAND 1"/>
    <property type="match status" value="1"/>
</dbReference>
<dbReference type="InterPro" id="IPR036179">
    <property type="entry name" value="Ig-like_dom_sf"/>
</dbReference>
<sequence>MLHTQEKVVQSANTKTALFVVKSEQESYDGDVDNKITMGCQFSSISSVSQLSVIWRRIDPPPTLEVYYLDMGQEKSNGISEHFHSRVRLLKEELKNFRAVIELSQLRLNDSGVYRCIVIQKEADYKQTKLNVRAPYKAIKKRISRLSENKVELSCESQGFPLARVTWSDGMFIDSYLTNRSETSHTRNSDGIFVVNSRVSVTDNGNNYTCSYVTDDGQPSQMGTFVIPDEISKKNNMTKGYAAVAVIVLLCVGLVVGLLILCRRKKELTHLKISSATCESNGQDLNMTTTDLRMRTAGCLRALQRMCKHSAQAQLGSGRGDADQGLEQQQQRQKKQKRCENTGLAENIRNIVCVSESLSFNAVFTQSEMSGLLACERQNLVRCVCDAMRSGKFGEKTKCFDSRSDSFVHLRWTPSSKQVSHDIASVEHKGNYSAPPPPERQPHLRHRNGSRTSATGTAAAPPPPERQPHLRHRNGSRNGSRTSSTGTAAGTAAAPPPLQIAFCTTAAATPPSLEPEALDEFKTQPVSVALEAILKAIERFP</sequence>
<keyword evidence="7" id="KW-1015">Disulfide bond</keyword>
<keyword evidence="3 12" id="KW-0812">Transmembrane</keyword>
<evidence type="ECO:0000256" key="11">
    <source>
        <dbReference type="SAM" id="MobiDB-lite"/>
    </source>
</evidence>
<dbReference type="GO" id="GO:0042102">
    <property type="term" value="P:positive regulation of T cell proliferation"/>
    <property type="evidence" value="ECO:0007669"/>
    <property type="project" value="TreeGrafter"/>
</dbReference>
<dbReference type="AlphaFoldDB" id="A0A556TUK6"/>
<name>A0A556TUK6_BAGYA</name>
<dbReference type="Gene3D" id="2.60.40.10">
    <property type="entry name" value="Immunoglobulins"/>
    <property type="match status" value="2"/>
</dbReference>
<dbReference type="PANTHER" id="PTHR25466">
    <property type="entry name" value="T-LYMPHOCYTE ACTIVATION ANTIGEN"/>
    <property type="match status" value="1"/>
</dbReference>
<keyword evidence="8" id="KW-0675">Receptor</keyword>
<evidence type="ECO:0000256" key="6">
    <source>
        <dbReference type="ARBA" id="ARBA00023136"/>
    </source>
</evidence>
<dbReference type="InterPro" id="IPR013106">
    <property type="entry name" value="Ig_V-set"/>
</dbReference>
<reference evidence="14 15" key="1">
    <citation type="journal article" date="2019" name="Genome Biol. Evol.">
        <title>Whole-Genome Sequencing of the Giant Devil Catfish, Bagarius yarrelli.</title>
        <authorList>
            <person name="Jiang W."/>
            <person name="Lv Y."/>
            <person name="Cheng L."/>
            <person name="Yang K."/>
            <person name="Chao B."/>
            <person name="Wang X."/>
            <person name="Li Y."/>
            <person name="Pan X."/>
            <person name="You X."/>
            <person name="Zhang Y."/>
            <person name="Yang J."/>
            <person name="Li J."/>
            <person name="Zhang X."/>
            <person name="Liu S."/>
            <person name="Sun C."/>
            <person name="Yang J."/>
            <person name="Shi Q."/>
        </authorList>
    </citation>
    <scope>NUCLEOTIDE SEQUENCE [LARGE SCALE GENOMIC DNA]</scope>
    <source>
        <strain evidence="14">JWS20170419001</strain>
        <tissue evidence="14">Muscle</tissue>
    </source>
</reference>
<dbReference type="GO" id="GO:0007166">
    <property type="term" value="P:cell surface receptor signaling pathway"/>
    <property type="evidence" value="ECO:0007669"/>
    <property type="project" value="TreeGrafter"/>
</dbReference>
<dbReference type="GO" id="GO:0042130">
    <property type="term" value="P:negative regulation of T cell proliferation"/>
    <property type="evidence" value="ECO:0007669"/>
    <property type="project" value="TreeGrafter"/>
</dbReference>
<dbReference type="OrthoDB" id="8680608at2759"/>
<dbReference type="GO" id="GO:0071222">
    <property type="term" value="P:cellular response to lipopolysaccharide"/>
    <property type="evidence" value="ECO:0007669"/>
    <property type="project" value="TreeGrafter"/>
</dbReference>
<protein>
    <submittedName>
        <fullName evidence="14">Programmed cell death 1 ligand 1</fullName>
    </submittedName>
</protein>
<evidence type="ECO:0000256" key="3">
    <source>
        <dbReference type="ARBA" id="ARBA00022692"/>
    </source>
</evidence>
<evidence type="ECO:0000256" key="7">
    <source>
        <dbReference type="ARBA" id="ARBA00023157"/>
    </source>
</evidence>
<evidence type="ECO:0000256" key="10">
    <source>
        <dbReference type="ARBA" id="ARBA00023319"/>
    </source>
</evidence>
<dbReference type="GO" id="GO:0006955">
    <property type="term" value="P:immune response"/>
    <property type="evidence" value="ECO:0007669"/>
    <property type="project" value="TreeGrafter"/>
</dbReference>
<organism evidence="14 15">
    <name type="scientific">Bagarius yarrelli</name>
    <name type="common">Goonch</name>
    <name type="synonym">Bagrus yarrelli</name>
    <dbReference type="NCBI Taxonomy" id="175774"/>
    <lineage>
        <taxon>Eukaryota</taxon>
        <taxon>Metazoa</taxon>
        <taxon>Chordata</taxon>
        <taxon>Craniata</taxon>
        <taxon>Vertebrata</taxon>
        <taxon>Euteleostomi</taxon>
        <taxon>Actinopterygii</taxon>
        <taxon>Neopterygii</taxon>
        <taxon>Teleostei</taxon>
        <taxon>Ostariophysi</taxon>
        <taxon>Siluriformes</taxon>
        <taxon>Sisoridae</taxon>
        <taxon>Sisorinae</taxon>
        <taxon>Bagarius</taxon>
    </lineage>
</organism>
<dbReference type="Proteomes" id="UP000319801">
    <property type="component" value="Unassembled WGS sequence"/>
</dbReference>
<keyword evidence="15" id="KW-1185">Reference proteome</keyword>
<feature type="domain" description="Ig-like" evidence="13">
    <location>
        <begin position="6"/>
        <end position="133"/>
    </location>
</feature>
<feature type="domain" description="Ig-like" evidence="13">
    <location>
        <begin position="135"/>
        <end position="210"/>
    </location>
</feature>
<evidence type="ECO:0000256" key="4">
    <source>
        <dbReference type="ARBA" id="ARBA00022729"/>
    </source>
</evidence>
<accession>A0A556TUK6</accession>
<evidence type="ECO:0000256" key="2">
    <source>
        <dbReference type="ARBA" id="ARBA00022475"/>
    </source>
</evidence>
<evidence type="ECO:0000256" key="8">
    <source>
        <dbReference type="ARBA" id="ARBA00023170"/>
    </source>
</evidence>
<dbReference type="GO" id="GO:0031295">
    <property type="term" value="P:T cell costimulation"/>
    <property type="evidence" value="ECO:0007669"/>
    <property type="project" value="TreeGrafter"/>
</dbReference>
<dbReference type="InterPro" id="IPR051713">
    <property type="entry name" value="T-cell_Activation_Regulation"/>
</dbReference>
<keyword evidence="5 12" id="KW-1133">Transmembrane helix</keyword>
<keyword evidence="4" id="KW-0732">Signal</keyword>